<evidence type="ECO:0000313" key="1">
    <source>
        <dbReference type="EMBL" id="TDL45566.1"/>
    </source>
</evidence>
<name>A0A4R5YK39_9MICO</name>
<dbReference type="AlphaFoldDB" id="A0A4R5YK39"/>
<sequence>MADTGVKTWSRGHRTREMTRVLRPAGFERRGDEWILDTSELRWWVHLGTAKWDAHEHELAVGSLILRDGEPDYDAPHPATFGLSDLPGASRRRYLDTDEAARDPLVLDTEALLIPLLARLRTIDSVIEMWLAGDVAAGTVSDSRPLQVWHAWLLAKSTDRYVLADRALRIAETVRWTPDARRTLADLGMPIDRPAGRAKNLTAVDRVVQRAYVRRFSPYADAERLPL</sequence>
<accession>A0A4R5YK39</accession>
<dbReference type="RefSeq" id="WP_133398738.1">
    <property type="nucleotide sequence ID" value="NZ_SMZX01000001.1"/>
</dbReference>
<dbReference type="EMBL" id="SMZX01000001">
    <property type="protein sequence ID" value="TDL45566.1"/>
    <property type="molecule type" value="Genomic_DNA"/>
</dbReference>
<dbReference type="Proteomes" id="UP000295633">
    <property type="component" value="Unassembled WGS sequence"/>
</dbReference>
<reference evidence="1 2" key="1">
    <citation type="submission" date="2019-03" db="EMBL/GenBank/DDBJ databases">
        <title>Genome Sequencing and Assembly of Various Microbes Isolated from Partially Reclaimed Soil and Acid Mine Drainage (AMD) Site.</title>
        <authorList>
            <person name="Steinbock B."/>
            <person name="Bechtold R."/>
            <person name="Sevigny J.L."/>
            <person name="Thomas D."/>
            <person name="Cuthill L.R."/>
            <person name="Aveiro Johannsen E.J."/>
            <person name="Thomas K."/>
            <person name="Ghosh A."/>
        </authorList>
    </citation>
    <scope>NUCLEOTIDE SEQUENCE [LARGE SCALE GENOMIC DNA]</scope>
    <source>
        <strain evidence="1 2">F-B2</strain>
    </source>
</reference>
<organism evidence="1 2">
    <name type="scientific">Microbacterium oleivorans</name>
    <dbReference type="NCBI Taxonomy" id="273677"/>
    <lineage>
        <taxon>Bacteria</taxon>
        <taxon>Bacillati</taxon>
        <taxon>Actinomycetota</taxon>
        <taxon>Actinomycetes</taxon>
        <taxon>Micrococcales</taxon>
        <taxon>Microbacteriaceae</taxon>
        <taxon>Microbacterium</taxon>
    </lineage>
</organism>
<proteinExistence type="predicted"/>
<comment type="caution">
    <text evidence="1">The sequence shown here is derived from an EMBL/GenBank/DDBJ whole genome shotgun (WGS) entry which is preliminary data.</text>
</comment>
<gene>
    <name evidence="1" type="ORF">E2R54_03670</name>
</gene>
<protein>
    <submittedName>
        <fullName evidence="1">Uncharacterized protein</fullName>
    </submittedName>
</protein>
<evidence type="ECO:0000313" key="2">
    <source>
        <dbReference type="Proteomes" id="UP000295633"/>
    </source>
</evidence>